<organism evidence="4 5">
    <name type="scientific">Cotesia glomerata</name>
    <name type="common">Lepidopteran parasitic wasp</name>
    <name type="synonym">Apanteles glomeratus</name>
    <dbReference type="NCBI Taxonomy" id="32391"/>
    <lineage>
        <taxon>Eukaryota</taxon>
        <taxon>Metazoa</taxon>
        <taxon>Ecdysozoa</taxon>
        <taxon>Arthropoda</taxon>
        <taxon>Hexapoda</taxon>
        <taxon>Insecta</taxon>
        <taxon>Pterygota</taxon>
        <taxon>Neoptera</taxon>
        <taxon>Endopterygota</taxon>
        <taxon>Hymenoptera</taxon>
        <taxon>Apocrita</taxon>
        <taxon>Ichneumonoidea</taxon>
        <taxon>Braconidae</taxon>
        <taxon>Microgastrinae</taxon>
        <taxon>Cotesia</taxon>
    </lineage>
</organism>
<feature type="repeat" description="ANK" evidence="3">
    <location>
        <begin position="89"/>
        <end position="121"/>
    </location>
</feature>
<keyword evidence="5" id="KW-1185">Reference proteome</keyword>
<evidence type="ECO:0000256" key="2">
    <source>
        <dbReference type="ARBA" id="ARBA00023043"/>
    </source>
</evidence>
<reference evidence="4 5" key="1">
    <citation type="journal article" date="2021" name="J. Hered.">
        <title>A chromosome-level genome assembly of the parasitoid wasp, Cotesia glomerata (Hymenoptera: Braconidae).</title>
        <authorList>
            <person name="Pinto B.J."/>
            <person name="Weis J.J."/>
            <person name="Gamble T."/>
            <person name="Ode P.J."/>
            <person name="Paul R."/>
            <person name="Zaspel J.M."/>
        </authorList>
    </citation>
    <scope>NUCLEOTIDE SEQUENCE [LARGE SCALE GENOMIC DNA]</scope>
    <source>
        <strain evidence="4">CgM1</strain>
    </source>
</reference>
<dbReference type="AlphaFoldDB" id="A0AAV7HRV5"/>
<dbReference type="InterPro" id="IPR002110">
    <property type="entry name" value="Ankyrin_rpt"/>
</dbReference>
<comment type="caution">
    <text evidence="4">The sequence shown here is derived from an EMBL/GenBank/DDBJ whole genome shotgun (WGS) entry which is preliminary data.</text>
</comment>
<dbReference type="EMBL" id="JAHXZJ010002237">
    <property type="protein sequence ID" value="KAH0546897.1"/>
    <property type="molecule type" value="Genomic_DNA"/>
</dbReference>
<keyword evidence="1" id="KW-0677">Repeat</keyword>
<evidence type="ECO:0000313" key="4">
    <source>
        <dbReference type="EMBL" id="KAH0546897.1"/>
    </source>
</evidence>
<dbReference type="Pfam" id="PF12796">
    <property type="entry name" value="Ank_2"/>
    <property type="match status" value="1"/>
</dbReference>
<dbReference type="Proteomes" id="UP000826195">
    <property type="component" value="Unassembled WGS sequence"/>
</dbReference>
<evidence type="ECO:0000256" key="3">
    <source>
        <dbReference type="PROSITE-ProRule" id="PRU00023"/>
    </source>
</evidence>
<name>A0AAV7HRV5_COTGL</name>
<keyword evidence="2 3" id="KW-0040">ANK repeat</keyword>
<proteinExistence type="predicted"/>
<dbReference type="InterPro" id="IPR036770">
    <property type="entry name" value="Ankyrin_rpt-contain_sf"/>
</dbReference>
<dbReference type="PANTHER" id="PTHR24198">
    <property type="entry name" value="ANKYRIN REPEAT AND PROTEIN KINASE DOMAIN-CONTAINING PROTEIN"/>
    <property type="match status" value="1"/>
</dbReference>
<sequence length="175" mass="19655">MALLQAIRAQHQEALDKHFNEAIATRNYTKIVELLMDQDPVIPPMAVNLQRFLYLALSVENFPVVQEIIDSFVGKRLHGTVDYEDENNAGWGPLHLVVEDNNYDGATFLLENGADPDVETEDGTQPINISVDNKNVEMTKLLMSYGADSCGNKEAFKKANHYISQNVIKYQVLDS</sequence>
<accession>A0AAV7HRV5</accession>
<gene>
    <name evidence="4" type="ORF">KQX54_015879</name>
</gene>
<dbReference type="PROSITE" id="PS50088">
    <property type="entry name" value="ANK_REPEAT"/>
    <property type="match status" value="2"/>
</dbReference>
<protein>
    <recommendedName>
        <fullName evidence="6">Ankyrin repeat protein</fullName>
    </recommendedName>
</protein>
<dbReference type="PANTHER" id="PTHR24198:SF165">
    <property type="entry name" value="ANKYRIN REPEAT-CONTAINING PROTEIN-RELATED"/>
    <property type="match status" value="1"/>
</dbReference>
<evidence type="ECO:0008006" key="6">
    <source>
        <dbReference type="Google" id="ProtNLM"/>
    </source>
</evidence>
<evidence type="ECO:0000313" key="5">
    <source>
        <dbReference type="Proteomes" id="UP000826195"/>
    </source>
</evidence>
<dbReference type="Gene3D" id="1.25.40.20">
    <property type="entry name" value="Ankyrin repeat-containing domain"/>
    <property type="match status" value="1"/>
</dbReference>
<dbReference type="SUPFAM" id="SSF48403">
    <property type="entry name" value="Ankyrin repeat"/>
    <property type="match status" value="1"/>
</dbReference>
<evidence type="ECO:0000256" key="1">
    <source>
        <dbReference type="ARBA" id="ARBA00022737"/>
    </source>
</evidence>
<dbReference type="SMART" id="SM00248">
    <property type="entry name" value="ANK"/>
    <property type="match status" value="2"/>
</dbReference>
<feature type="repeat" description="ANK" evidence="3">
    <location>
        <begin position="122"/>
        <end position="148"/>
    </location>
</feature>
<dbReference type="PROSITE" id="PS50297">
    <property type="entry name" value="ANK_REP_REGION"/>
    <property type="match status" value="2"/>
</dbReference>